<proteinExistence type="predicted"/>
<protein>
    <submittedName>
        <fullName evidence="1">ATP-binding protein</fullName>
    </submittedName>
</protein>
<dbReference type="InterPro" id="IPR027417">
    <property type="entry name" value="P-loop_NTPase"/>
</dbReference>
<dbReference type="GO" id="GO:0005524">
    <property type="term" value="F:ATP binding"/>
    <property type="evidence" value="ECO:0007669"/>
    <property type="project" value="UniProtKB-KW"/>
</dbReference>
<dbReference type="Gene3D" id="3.40.50.300">
    <property type="entry name" value="P-loop containing nucleotide triphosphate hydrolases"/>
    <property type="match status" value="1"/>
</dbReference>
<evidence type="ECO:0000313" key="1">
    <source>
        <dbReference type="EMBL" id="MBR7839741.1"/>
    </source>
</evidence>
<name>A0A941IWN6_9ACTN</name>
<organism evidence="1 2">
    <name type="scientific">Actinospica durhamensis</name>
    <dbReference type="NCBI Taxonomy" id="1508375"/>
    <lineage>
        <taxon>Bacteria</taxon>
        <taxon>Bacillati</taxon>
        <taxon>Actinomycetota</taxon>
        <taxon>Actinomycetes</taxon>
        <taxon>Catenulisporales</taxon>
        <taxon>Actinospicaceae</taxon>
        <taxon>Actinospica</taxon>
    </lineage>
</organism>
<dbReference type="Proteomes" id="UP000675781">
    <property type="component" value="Unassembled WGS sequence"/>
</dbReference>
<evidence type="ECO:0000313" key="2">
    <source>
        <dbReference type="Proteomes" id="UP000675781"/>
    </source>
</evidence>
<dbReference type="AlphaFoldDB" id="A0A941IWN6"/>
<dbReference type="SUPFAM" id="SSF52540">
    <property type="entry name" value="P-loop containing nucleoside triphosphate hydrolases"/>
    <property type="match status" value="1"/>
</dbReference>
<sequence length="161" mass="18600">QPPHTPVVHLLIGLTGSGKTTYARRLEAEGALRLSVDEEVFARNGRYGIDYPDHEYPARERPVVEDLRRRLVEAIRAGRDVVLDYGLWRRTEREAYKKLVEDAGGTWRLIYLKVDKAELLRRLRERNLRADANALPVTPDMLDDFYARFDEPNAEGEEIIV</sequence>
<dbReference type="EMBL" id="JAGSOG010000589">
    <property type="protein sequence ID" value="MBR7839741.1"/>
    <property type="molecule type" value="Genomic_DNA"/>
</dbReference>
<reference evidence="1" key="1">
    <citation type="submission" date="2021-04" db="EMBL/GenBank/DDBJ databases">
        <title>Genome based classification of Actinospica acidithermotolerans sp. nov., an actinobacterium isolated from an Indonesian hot spring.</title>
        <authorList>
            <person name="Kusuma A.B."/>
            <person name="Putra K.E."/>
            <person name="Nafisah S."/>
            <person name="Loh J."/>
            <person name="Nouioui I."/>
            <person name="Goodfellow M."/>
        </authorList>
    </citation>
    <scope>NUCLEOTIDE SEQUENCE</scope>
    <source>
        <strain evidence="1">CSCA 57</strain>
    </source>
</reference>
<feature type="non-terminal residue" evidence="1">
    <location>
        <position position="1"/>
    </location>
</feature>
<gene>
    <name evidence="1" type="ORF">KDL01_41225</name>
</gene>
<keyword evidence="1" id="KW-0067">ATP-binding</keyword>
<keyword evidence="2" id="KW-1185">Reference proteome</keyword>
<keyword evidence="1" id="KW-0547">Nucleotide-binding</keyword>
<accession>A0A941IWN6</accession>
<comment type="caution">
    <text evidence="1">The sequence shown here is derived from an EMBL/GenBank/DDBJ whole genome shotgun (WGS) entry which is preliminary data.</text>
</comment>
<dbReference type="Pfam" id="PF13671">
    <property type="entry name" value="AAA_33"/>
    <property type="match status" value="1"/>
</dbReference>